<evidence type="ECO:0000313" key="2">
    <source>
        <dbReference type="EMBL" id="CAI2368160.1"/>
    </source>
</evidence>
<dbReference type="EMBL" id="CAMPGE010009288">
    <property type="protein sequence ID" value="CAI2368160.1"/>
    <property type="molecule type" value="Genomic_DNA"/>
</dbReference>
<gene>
    <name evidence="2" type="ORF">ECRASSUSDP1_LOCUS9449</name>
</gene>
<accession>A0AAD1UNG4</accession>
<feature type="region of interest" description="Disordered" evidence="1">
    <location>
        <begin position="46"/>
        <end position="65"/>
    </location>
</feature>
<protein>
    <submittedName>
        <fullName evidence="2">Uncharacterized protein</fullName>
    </submittedName>
</protein>
<dbReference type="Proteomes" id="UP001295684">
    <property type="component" value="Unassembled WGS sequence"/>
</dbReference>
<keyword evidence="3" id="KW-1185">Reference proteome</keyword>
<evidence type="ECO:0000313" key="3">
    <source>
        <dbReference type="Proteomes" id="UP001295684"/>
    </source>
</evidence>
<comment type="caution">
    <text evidence="2">The sequence shown here is derived from an EMBL/GenBank/DDBJ whole genome shotgun (WGS) entry which is preliminary data.</text>
</comment>
<evidence type="ECO:0000256" key="1">
    <source>
        <dbReference type="SAM" id="MobiDB-lite"/>
    </source>
</evidence>
<sequence length="395" mass="45185">MAQNSIPPSKPSIIDPITGNYMLNCRMAGRYVAKDRFWREGIDRGINSGSKRNENGVWRSKSVKSVQRGHNDHFLPNMDYSNDGTFSVAGKPSRKMDMYSRFKMFHSRSKNNSISNELVTPSEYNNQERSLATHDIKGASPSKKNFDKNIFIDRGSIKEVLGQKPGNYQGYKADRNNGGTFNPYPANKMFIDDLNSYAKHKLKNKQNNMKRQDNLRLLESRSQDGRNISALGTNRASFQNQNMRIIDRGIFPPQDVSKTIKNIKERHNSAERDGSDKSFELNRTENTNDFKRAISKQQATKMPLLKLKNIKKINPIGLKIPKNLYQRSSTVQSLISHPTTISIPSSHPYLPQTRQNNQIYKNTTLSEALPSFFASNHNDKILKILKKERVLKRGF</sequence>
<proteinExistence type="predicted"/>
<dbReference type="AlphaFoldDB" id="A0AAD1UNG4"/>
<name>A0AAD1UNG4_EUPCR</name>
<reference evidence="2" key="1">
    <citation type="submission" date="2023-07" db="EMBL/GenBank/DDBJ databases">
        <authorList>
            <consortium name="AG Swart"/>
            <person name="Singh M."/>
            <person name="Singh A."/>
            <person name="Seah K."/>
            <person name="Emmerich C."/>
        </authorList>
    </citation>
    <scope>NUCLEOTIDE SEQUENCE</scope>
    <source>
        <strain evidence="2">DP1</strain>
    </source>
</reference>
<organism evidence="2 3">
    <name type="scientific">Euplotes crassus</name>
    <dbReference type="NCBI Taxonomy" id="5936"/>
    <lineage>
        <taxon>Eukaryota</taxon>
        <taxon>Sar</taxon>
        <taxon>Alveolata</taxon>
        <taxon>Ciliophora</taxon>
        <taxon>Intramacronucleata</taxon>
        <taxon>Spirotrichea</taxon>
        <taxon>Hypotrichia</taxon>
        <taxon>Euplotida</taxon>
        <taxon>Euplotidae</taxon>
        <taxon>Moneuplotes</taxon>
    </lineage>
</organism>